<dbReference type="EMBL" id="FMJE01000003">
    <property type="protein sequence ID" value="SCM80829.1"/>
    <property type="molecule type" value="Genomic_DNA"/>
</dbReference>
<protein>
    <submittedName>
        <fullName evidence="6">Putative Fe-S oxidoreductase</fullName>
    </submittedName>
</protein>
<dbReference type="RefSeq" id="WP_288184039.1">
    <property type="nucleotide sequence ID" value="NZ_LT608335.1"/>
</dbReference>
<dbReference type="AlphaFoldDB" id="A0A212LTU9"/>
<dbReference type="PROSITE" id="PS51918">
    <property type="entry name" value="RADICAL_SAM"/>
    <property type="match status" value="1"/>
</dbReference>
<accession>A0A212LTU9</accession>
<dbReference type="CDD" id="cd21109">
    <property type="entry name" value="SPASM"/>
    <property type="match status" value="1"/>
</dbReference>
<gene>
    <name evidence="6" type="ORF">KL86SPO_31007</name>
</gene>
<dbReference type="CDD" id="cd01335">
    <property type="entry name" value="Radical_SAM"/>
    <property type="match status" value="1"/>
</dbReference>
<keyword evidence="2" id="KW-0479">Metal-binding</keyword>
<dbReference type="Pfam" id="PF04055">
    <property type="entry name" value="Radical_SAM"/>
    <property type="match status" value="1"/>
</dbReference>
<evidence type="ECO:0000313" key="6">
    <source>
        <dbReference type="EMBL" id="SCM80829.1"/>
    </source>
</evidence>
<dbReference type="SUPFAM" id="SSF102114">
    <property type="entry name" value="Radical SAM enzymes"/>
    <property type="match status" value="1"/>
</dbReference>
<organism evidence="6">
    <name type="scientific">uncultured Sporomusa sp</name>
    <dbReference type="NCBI Taxonomy" id="307249"/>
    <lineage>
        <taxon>Bacteria</taxon>
        <taxon>Bacillati</taxon>
        <taxon>Bacillota</taxon>
        <taxon>Negativicutes</taxon>
        <taxon>Selenomonadales</taxon>
        <taxon>Sporomusaceae</taxon>
        <taxon>Sporomusa</taxon>
        <taxon>environmental samples</taxon>
    </lineage>
</organism>
<evidence type="ECO:0000256" key="1">
    <source>
        <dbReference type="ARBA" id="ARBA00022691"/>
    </source>
</evidence>
<dbReference type="Gene3D" id="3.20.20.70">
    <property type="entry name" value="Aldolase class I"/>
    <property type="match status" value="1"/>
</dbReference>
<dbReference type="InterPro" id="IPR058240">
    <property type="entry name" value="rSAM_sf"/>
</dbReference>
<dbReference type="Pfam" id="PF13186">
    <property type="entry name" value="SPASM"/>
    <property type="match status" value="1"/>
</dbReference>
<dbReference type="PANTHER" id="PTHR11228">
    <property type="entry name" value="RADICAL SAM DOMAIN PROTEIN"/>
    <property type="match status" value="1"/>
</dbReference>
<keyword evidence="4" id="KW-0411">Iron-sulfur</keyword>
<dbReference type="InterPro" id="IPR023885">
    <property type="entry name" value="4Fe4S-binding_SPASM_dom"/>
</dbReference>
<feature type="domain" description="Radical SAM core" evidence="5">
    <location>
        <begin position="93"/>
        <end position="311"/>
    </location>
</feature>
<proteinExistence type="predicted"/>
<dbReference type="SFLD" id="SFLDS00029">
    <property type="entry name" value="Radical_SAM"/>
    <property type="match status" value="1"/>
</dbReference>
<evidence type="ECO:0000256" key="2">
    <source>
        <dbReference type="ARBA" id="ARBA00022723"/>
    </source>
</evidence>
<sequence>MYYHLKAESVLIEGKARGAIYDFSSGRVYSINRGAVELLKACESSALEEIMDVNSVDGKRYLSFLDKLTTKGLGAIYNELPAGKRTCPIQPYQPTLEYIWLELTSTCNNRCLHCYSASSPHTAAGCMPHTRWLELITEARLAGAYGIQLIGGEPLLYPRWRELIIKAREENYELVEIFTNATLVDDDCIDFFKQHSVSIATTIYADNSAVHDRVTQHPGSFDKTMSAIQKILAKGLPLRIASIIMKANEQEAENIVKLLTDLGVEPVPPDVIRPTGRGDNLELLPQAYSKPAIKPPFFTDPETFGKAQHFHSCLAGRLAITSTGDVIPCIFARDQVCGNILNTSLAAILAGQPLTTCWQTTKDCISKCQDCEYRFACADCRPLAQGQDPKKSWQAAPADCSYNPYTGNWEDR</sequence>
<dbReference type="PANTHER" id="PTHR11228:SF34">
    <property type="entry name" value="TUNGSTEN-CONTAINING ALDEHYDE FERREDOXIN OXIDOREDUCTASE COFACTOR MODIFYING PROTEIN"/>
    <property type="match status" value="1"/>
</dbReference>
<keyword evidence="3" id="KW-0408">Iron</keyword>
<dbReference type="SFLD" id="SFLDG01386">
    <property type="entry name" value="main_SPASM_domain-containing"/>
    <property type="match status" value="1"/>
</dbReference>
<dbReference type="GO" id="GO:0051536">
    <property type="term" value="F:iron-sulfur cluster binding"/>
    <property type="evidence" value="ECO:0007669"/>
    <property type="project" value="UniProtKB-KW"/>
</dbReference>
<dbReference type="GO" id="GO:0046872">
    <property type="term" value="F:metal ion binding"/>
    <property type="evidence" value="ECO:0007669"/>
    <property type="project" value="UniProtKB-KW"/>
</dbReference>
<name>A0A212LTU9_9FIRM</name>
<dbReference type="InterPro" id="IPR050377">
    <property type="entry name" value="Radical_SAM_PqqE_MftC-like"/>
</dbReference>
<evidence type="ECO:0000259" key="5">
    <source>
        <dbReference type="PROSITE" id="PS51918"/>
    </source>
</evidence>
<reference evidence="6" key="1">
    <citation type="submission" date="2016-08" db="EMBL/GenBank/DDBJ databases">
        <authorList>
            <person name="Seilhamer J.J."/>
        </authorList>
    </citation>
    <scope>NUCLEOTIDE SEQUENCE</scope>
    <source>
        <strain evidence="6">86</strain>
    </source>
</reference>
<dbReference type="InterPro" id="IPR013785">
    <property type="entry name" value="Aldolase_TIM"/>
</dbReference>
<dbReference type="GO" id="GO:0003824">
    <property type="term" value="F:catalytic activity"/>
    <property type="evidence" value="ECO:0007669"/>
    <property type="project" value="InterPro"/>
</dbReference>
<evidence type="ECO:0000256" key="3">
    <source>
        <dbReference type="ARBA" id="ARBA00023004"/>
    </source>
</evidence>
<keyword evidence="1" id="KW-0949">S-adenosyl-L-methionine</keyword>
<dbReference type="InterPro" id="IPR007197">
    <property type="entry name" value="rSAM"/>
</dbReference>
<evidence type="ECO:0000256" key="4">
    <source>
        <dbReference type="ARBA" id="ARBA00023014"/>
    </source>
</evidence>
<dbReference type="SFLD" id="SFLDG01067">
    <property type="entry name" value="SPASM/twitch_domain_containing"/>
    <property type="match status" value="1"/>
</dbReference>